<dbReference type="PANTHER" id="PTHR46060:SF2">
    <property type="entry name" value="HISTONE-LYSINE N-METHYLTRANSFERASE SETMAR"/>
    <property type="match status" value="1"/>
</dbReference>
<name>A0ABM1JBG3_POLDO</name>
<organism evidence="1 2">
    <name type="scientific">Polistes dominula</name>
    <name type="common">European paper wasp</name>
    <name type="synonym">Vespa dominula</name>
    <dbReference type="NCBI Taxonomy" id="743375"/>
    <lineage>
        <taxon>Eukaryota</taxon>
        <taxon>Metazoa</taxon>
        <taxon>Ecdysozoa</taxon>
        <taxon>Arthropoda</taxon>
        <taxon>Hexapoda</taxon>
        <taxon>Insecta</taxon>
        <taxon>Pterygota</taxon>
        <taxon>Neoptera</taxon>
        <taxon>Endopterygota</taxon>
        <taxon>Hymenoptera</taxon>
        <taxon>Apocrita</taxon>
        <taxon>Aculeata</taxon>
        <taxon>Vespoidea</taxon>
        <taxon>Vespidae</taxon>
        <taxon>Polistinae</taxon>
        <taxon>Polistini</taxon>
        <taxon>Polistes</taxon>
    </lineage>
</organism>
<sequence length="174" mass="19774">MWVPKELIETVLVQRRTICASLCSRHEADSFLQLLIIADEKRNVCKNSVQEKQLLSLGEASVSRPEPSLTIQKILVCVWWDTFGIIHYELLEPGQTVTATTYCEQLERMKQELIKKGSVLVNGENRIFQQDNAGRNAAEIVQKKITELGLDLLPYPPYSADLLPSKGLFYLLEL</sequence>
<dbReference type="InterPro" id="IPR036397">
    <property type="entry name" value="RNaseH_sf"/>
</dbReference>
<gene>
    <name evidence="2" type="primary">LOC107073621</name>
</gene>
<dbReference type="InterPro" id="IPR052709">
    <property type="entry name" value="Transposase-MT_Hybrid"/>
</dbReference>
<evidence type="ECO:0000313" key="1">
    <source>
        <dbReference type="Proteomes" id="UP000694924"/>
    </source>
</evidence>
<dbReference type="RefSeq" id="XP_015189801.1">
    <property type="nucleotide sequence ID" value="XM_015334315.1"/>
</dbReference>
<evidence type="ECO:0000313" key="2">
    <source>
        <dbReference type="RefSeq" id="XP_015189801.1"/>
    </source>
</evidence>
<protein>
    <submittedName>
        <fullName evidence="2">Histone-lysine N-methyltransferase SETMAR-like</fullName>
    </submittedName>
</protein>
<dbReference type="Proteomes" id="UP000694924">
    <property type="component" value="Unplaced"/>
</dbReference>
<dbReference type="PANTHER" id="PTHR46060">
    <property type="entry name" value="MARINER MOS1 TRANSPOSASE-LIKE PROTEIN"/>
    <property type="match status" value="1"/>
</dbReference>
<dbReference type="Gene3D" id="3.30.420.10">
    <property type="entry name" value="Ribonuclease H-like superfamily/Ribonuclease H"/>
    <property type="match status" value="1"/>
</dbReference>
<keyword evidence="1" id="KW-1185">Reference proteome</keyword>
<proteinExistence type="predicted"/>
<accession>A0ABM1JBG3</accession>
<dbReference type="GeneID" id="107073621"/>
<reference evidence="2" key="1">
    <citation type="submission" date="2025-08" db="UniProtKB">
        <authorList>
            <consortium name="RefSeq"/>
        </authorList>
    </citation>
    <scope>IDENTIFICATION</scope>
    <source>
        <tissue evidence="2">Whole body</tissue>
    </source>
</reference>
<dbReference type="Pfam" id="PF01359">
    <property type="entry name" value="Transposase_1"/>
    <property type="match status" value="1"/>
</dbReference>
<dbReference type="InterPro" id="IPR001888">
    <property type="entry name" value="Transposase_1"/>
</dbReference>